<keyword evidence="1" id="KW-0472">Membrane</keyword>
<evidence type="ECO:0000256" key="1">
    <source>
        <dbReference type="SAM" id="Phobius"/>
    </source>
</evidence>
<sequence length="33" mass="4023">MNGISYINIKIYIFVIYIIPQLSYKVNHFEKLF</sequence>
<reference evidence="2" key="1">
    <citation type="journal article" date="2021" name="Proc. Natl. Acad. Sci. U.S.A.">
        <title>A Catalog of Tens of Thousands of Viruses from Human Metagenomes Reveals Hidden Associations with Chronic Diseases.</title>
        <authorList>
            <person name="Tisza M.J."/>
            <person name="Buck C.B."/>
        </authorList>
    </citation>
    <scope>NUCLEOTIDE SEQUENCE</scope>
    <source>
        <strain evidence="2">CtHip2</strain>
    </source>
</reference>
<keyword evidence="1" id="KW-1133">Transmembrane helix</keyword>
<protein>
    <submittedName>
        <fullName evidence="2">Uncharacterized protein</fullName>
    </submittedName>
</protein>
<accession>A0A8S5RWC5</accession>
<keyword evidence="1" id="KW-0812">Transmembrane</keyword>
<name>A0A8S5RWC5_9CAUD</name>
<evidence type="ECO:0000313" key="2">
    <source>
        <dbReference type="EMBL" id="DAF42811.1"/>
    </source>
</evidence>
<proteinExistence type="predicted"/>
<dbReference type="EMBL" id="BK032497">
    <property type="protein sequence ID" value="DAF42811.1"/>
    <property type="molecule type" value="Genomic_DNA"/>
</dbReference>
<organism evidence="2">
    <name type="scientific">Siphoviridae sp. ctHip2</name>
    <dbReference type="NCBI Taxonomy" id="2827830"/>
    <lineage>
        <taxon>Viruses</taxon>
        <taxon>Duplodnaviria</taxon>
        <taxon>Heunggongvirae</taxon>
        <taxon>Uroviricota</taxon>
        <taxon>Caudoviricetes</taxon>
    </lineage>
</organism>
<feature type="transmembrane region" description="Helical" evidence="1">
    <location>
        <begin position="6"/>
        <end position="24"/>
    </location>
</feature>